<evidence type="ECO:0000256" key="2">
    <source>
        <dbReference type="SAM" id="MobiDB-lite"/>
    </source>
</evidence>
<dbReference type="AlphaFoldDB" id="Q4SRH1"/>
<comment type="caution">
    <text evidence="3">The sequence shown here is derived from an EMBL/GenBank/DDBJ whole genome shotgun (WGS) entry which is preliminary data.</text>
</comment>
<accession>Q4SRH1</accession>
<evidence type="ECO:0000313" key="3">
    <source>
        <dbReference type="EMBL" id="CAF96761.1"/>
    </source>
</evidence>
<organism evidence="3">
    <name type="scientific">Tetraodon nigroviridis</name>
    <name type="common">Spotted green pufferfish</name>
    <name type="synonym">Chelonodon nigroviridis</name>
    <dbReference type="NCBI Taxonomy" id="99883"/>
    <lineage>
        <taxon>Eukaryota</taxon>
        <taxon>Metazoa</taxon>
        <taxon>Chordata</taxon>
        <taxon>Craniata</taxon>
        <taxon>Vertebrata</taxon>
        <taxon>Euteleostomi</taxon>
        <taxon>Actinopterygii</taxon>
        <taxon>Neopterygii</taxon>
        <taxon>Teleostei</taxon>
        <taxon>Neoteleostei</taxon>
        <taxon>Acanthomorphata</taxon>
        <taxon>Eupercaria</taxon>
        <taxon>Tetraodontiformes</taxon>
        <taxon>Tetradontoidea</taxon>
        <taxon>Tetraodontidae</taxon>
        <taxon>Tetraodon</taxon>
    </lineage>
</organism>
<dbReference type="EMBL" id="CAAE01014526">
    <property type="protein sequence ID" value="CAF96761.1"/>
    <property type="molecule type" value="Genomic_DNA"/>
</dbReference>
<feature type="coiled-coil region" evidence="1">
    <location>
        <begin position="6"/>
        <end position="33"/>
    </location>
</feature>
<keyword evidence="1" id="KW-0175">Coiled coil</keyword>
<reference evidence="3" key="2">
    <citation type="submission" date="2004-02" db="EMBL/GenBank/DDBJ databases">
        <authorList>
            <consortium name="Genoscope"/>
            <consortium name="Whitehead Institute Centre for Genome Research"/>
        </authorList>
    </citation>
    <scope>NUCLEOTIDE SEQUENCE</scope>
</reference>
<protein>
    <submittedName>
        <fullName evidence="3">(spotted green pufferfish) hypothetical protein</fullName>
    </submittedName>
</protein>
<proteinExistence type="predicted"/>
<feature type="compositionally biased region" description="Low complexity" evidence="2">
    <location>
        <begin position="43"/>
        <end position="52"/>
    </location>
</feature>
<evidence type="ECO:0000256" key="1">
    <source>
        <dbReference type="SAM" id="Coils"/>
    </source>
</evidence>
<name>Q4SRH1_TETNG</name>
<reference evidence="3" key="1">
    <citation type="journal article" date="2004" name="Nature">
        <title>Genome duplication in the teleost fish Tetraodon nigroviridis reveals the early vertebrate proto-karyotype.</title>
        <authorList>
            <person name="Jaillon O."/>
            <person name="Aury J.-M."/>
            <person name="Brunet F."/>
            <person name="Petit J.-L."/>
            <person name="Stange-Thomann N."/>
            <person name="Mauceli E."/>
            <person name="Bouneau L."/>
            <person name="Fischer C."/>
            <person name="Ozouf-Costaz C."/>
            <person name="Bernot A."/>
            <person name="Nicaud S."/>
            <person name="Jaffe D."/>
            <person name="Fisher S."/>
            <person name="Lutfalla G."/>
            <person name="Dossat C."/>
            <person name="Segurens B."/>
            <person name="Dasilva C."/>
            <person name="Salanoubat M."/>
            <person name="Levy M."/>
            <person name="Boudet N."/>
            <person name="Castellano S."/>
            <person name="Anthouard V."/>
            <person name="Jubin C."/>
            <person name="Castelli V."/>
            <person name="Katinka M."/>
            <person name="Vacherie B."/>
            <person name="Biemont C."/>
            <person name="Skalli Z."/>
            <person name="Cattolico L."/>
            <person name="Poulain J."/>
            <person name="De Berardinis V."/>
            <person name="Cruaud C."/>
            <person name="Duprat S."/>
            <person name="Brottier P."/>
            <person name="Coutanceau J.-P."/>
            <person name="Gouzy J."/>
            <person name="Parra G."/>
            <person name="Lardier G."/>
            <person name="Chapple C."/>
            <person name="McKernan K.J."/>
            <person name="McEwan P."/>
            <person name="Bosak S."/>
            <person name="Kellis M."/>
            <person name="Volff J.-N."/>
            <person name="Guigo R."/>
            <person name="Zody M.C."/>
            <person name="Mesirov J."/>
            <person name="Lindblad-Toh K."/>
            <person name="Birren B."/>
            <person name="Nusbaum C."/>
            <person name="Kahn D."/>
            <person name="Robinson-Rechavi M."/>
            <person name="Laudet V."/>
            <person name="Schachter V."/>
            <person name="Quetier F."/>
            <person name="Saurin W."/>
            <person name="Scarpelli C."/>
            <person name="Wincker P."/>
            <person name="Lander E.S."/>
            <person name="Weissenbach J."/>
            <person name="Roest Crollius H."/>
        </authorList>
    </citation>
    <scope>NUCLEOTIDE SEQUENCE [LARGE SCALE GENOMIC DNA]</scope>
</reference>
<gene>
    <name evidence="3" type="ORF">GSTENG00013914001</name>
</gene>
<sequence length="85" mass="9273">MVEAELQEVDLQIAELQQKKVELNGRRDALLQHLEEACDAAEPSPSSFSKSPRPQPAMSKQELQRFDGTGTGNPQLDRTLSAGGP</sequence>
<feature type="region of interest" description="Disordered" evidence="2">
    <location>
        <begin position="38"/>
        <end position="85"/>
    </location>
</feature>
<dbReference type="KEGG" id="tng:GSTEN00013914G001"/>